<feature type="transmembrane region" description="Helical" evidence="6">
    <location>
        <begin position="145"/>
        <end position="166"/>
    </location>
</feature>
<dbReference type="CDD" id="cd17482">
    <property type="entry name" value="MFS_YxiO_like"/>
    <property type="match status" value="1"/>
</dbReference>
<evidence type="ECO:0000313" key="8">
    <source>
        <dbReference type="EMBL" id="MDR6227032.1"/>
    </source>
</evidence>
<organism evidence="8 9">
    <name type="scientific">Desmospora profundinema</name>
    <dbReference type="NCBI Taxonomy" id="1571184"/>
    <lineage>
        <taxon>Bacteria</taxon>
        <taxon>Bacillati</taxon>
        <taxon>Bacillota</taxon>
        <taxon>Bacilli</taxon>
        <taxon>Bacillales</taxon>
        <taxon>Thermoactinomycetaceae</taxon>
        <taxon>Desmospora</taxon>
    </lineage>
</organism>
<keyword evidence="2" id="KW-0813">Transport</keyword>
<feature type="domain" description="Major facilitator superfamily (MFS) profile" evidence="7">
    <location>
        <begin position="1"/>
        <end position="422"/>
    </location>
</feature>
<keyword evidence="9" id="KW-1185">Reference proteome</keyword>
<dbReference type="InterPro" id="IPR024671">
    <property type="entry name" value="Atg22-like"/>
</dbReference>
<dbReference type="PANTHER" id="PTHR23519">
    <property type="entry name" value="AUTOPHAGY-RELATED PROTEIN 22"/>
    <property type="match status" value="1"/>
</dbReference>
<feature type="transmembrane region" description="Helical" evidence="6">
    <location>
        <begin position="178"/>
        <end position="198"/>
    </location>
</feature>
<dbReference type="InterPro" id="IPR050495">
    <property type="entry name" value="ATG22/LtaA_families"/>
</dbReference>
<dbReference type="Pfam" id="PF11700">
    <property type="entry name" value="ATG22"/>
    <property type="match status" value="1"/>
</dbReference>
<dbReference type="PROSITE" id="PS50850">
    <property type="entry name" value="MFS"/>
    <property type="match status" value="1"/>
</dbReference>
<feature type="transmembrane region" description="Helical" evidence="6">
    <location>
        <begin position="12"/>
        <end position="33"/>
    </location>
</feature>
<feature type="transmembrane region" description="Helical" evidence="6">
    <location>
        <begin position="393"/>
        <end position="412"/>
    </location>
</feature>
<evidence type="ECO:0000259" key="7">
    <source>
        <dbReference type="PROSITE" id="PS50850"/>
    </source>
</evidence>
<dbReference type="InterPro" id="IPR036259">
    <property type="entry name" value="MFS_trans_sf"/>
</dbReference>
<feature type="transmembrane region" description="Helical" evidence="6">
    <location>
        <begin position="48"/>
        <end position="67"/>
    </location>
</feature>
<evidence type="ECO:0000256" key="5">
    <source>
        <dbReference type="ARBA" id="ARBA00023136"/>
    </source>
</evidence>
<dbReference type="RefSeq" id="WP_309867752.1">
    <property type="nucleotide sequence ID" value="NZ_JAVDQG010000007.1"/>
</dbReference>
<feature type="transmembrane region" description="Helical" evidence="6">
    <location>
        <begin position="104"/>
        <end position="124"/>
    </location>
</feature>
<feature type="transmembrane region" description="Helical" evidence="6">
    <location>
        <begin position="362"/>
        <end position="381"/>
    </location>
</feature>
<evidence type="ECO:0000256" key="3">
    <source>
        <dbReference type="ARBA" id="ARBA00022692"/>
    </source>
</evidence>
<dbReference type="InterPro" id="IPR020846">
    <property type="entry name" value="MFS_dom"/>
</dbReference>
<dbReference type="SUPFAM" id="SSF103473">
    <property type="entry name" value="MFS general substrate transporter"/>
    <property type="match status" value="1"/>
</dbReference>
<comment type="caution">
    <text evidence="8">The sequence shown here is derived from an EMBL/GenBank/DDBJ whole genome shotgun (WGS) entry which is preliminary data.</text>
</comment>
<keyword evidence="3 6" id="KW-0812">Transmembrane</keyword>
<dbReference type="Proteomes" id="UP001185012">
    <property type="component" value="Unassembled WGS sequence"/>
</dbReference>
<evidence type="ECO:0000256" key="4">
    <source>
        <dbReference type="ARBA" id="ARBA00022989"/>
    </source>
</evidence>
<evidence type="ECO:0000313" key="9">
    <source>
        <dbReference type="Proteomes" id="UP001185012"/>
    </source>
</evidence>
<accession>A0ABU1IR59</accession>
<name>A0ABU1IR59_9BACL</name>
<dbReference type="Gene3D" id="1.20.1250.20">
    <property type="entry name" value="MFS general substrate transporter like domains"/>
    <property type="match status" value="1"/>
</dbReference>
<evidence type="ECO:0000256" key="2">
    <source>
        <dbReference type="ARBA" id="ARBA00022448"/>
    </source>
</evidence>
<feature type="transmembrane region" description="Helical" evidence="6">
    <location>
        <begin position="304"/>
        <end position="322"/>
    </location>
</feature>
<proteinExistence type="predicted"/>
<feature type="transmembrane region" description="Helical" evidence="6">
    <location>
        <begin position="79"/>
        <end position="98"/>
    </location>
</feature>
<dbReference type="PANTHER" id="PTHR23519:SF1">
    <property type="entry name" value="AUTOPHAGY-RELATED PROTEIN 22"/>
    <property type="match status" value="1"/>
</dbReference>
<gene>
    <name evidence="8" type="ORF">JOE21_003044</name>
</gene>
<feature type="transmembrane region" description="Helical" evidence="6">
    <location>
        <begin position="274"/>
        <end position="292"/>
    </location>
</feature>
<protein>
    <submittedName>
        <fullName evidence="8">UMF1 family MFS transporter</fullName>
    </submittedName>
</protein>
<feature type="transmembrane region" description="Helical" evidence="6">
    <location>
        <begin position="239"/>
        <end position="262"/>
    </location>
</feature>
<evidence type="ECO:0000256" key="1">
    <source>
        <dbReference type="ARBA" id="ARBA00004651"/>
    </source>
</evidence>
<keyword evidence="4 6" id="KW-1133">Transmembrane helix</keyword>
<comment type="subcellular location">
    <subcellularLocation>
        <location evidence="1">Cell membrane</location>
        <topology evidence="1">Multi-pass membrane protein</topology>
    </subcellularLocation>
</comment>
<reference evidence="8 9" key="1">
    <citation type="submission" date="2023-07" db="EMBL/GenBank/DDBJ databases">
        <title>Genomic Encyclopedia of Type Strains, Phase IV (KMG-IV): sequencing the most valuable type-strain genomes for metagenomic binning, comparative biology and taxonomic classification.</title>
        <authorList>
            <person name="Goeker M."/>
        </authorList>
    </citation>
    <scope>NUCLEOTIDE SEQUENCE [LARGE SCALE GENOMIC DNA]</scope>
    <source>
        <strain evidence="8 9">DSM 45903</strain>
    </source>
</reference>
<dbReference type="EMBL" id="JAVDQG010000007">
    <property type="protein sequence ID" value="MDR6227032.1"/>
    <property type="molecule type" value="Genomic_DNA"/>
</dbReference>
<feature type="transmembrane region" description="Helical" evidence="6">
    <location>
        <begin position="328"/>
        <end position="350"/>
    </location>
</feature>
<keyword evidence="5 6" id="KW-0472">Membrane</keyword>
<sequence>MNRKAVRAWVMYDWANSAFATTIMAAVMPIYYADVAATGLDDTTKTAYWGYTQSIALIFVVLLAPVLGAIADRSHSKRAFLRFFTYMGVVASILLAFVGEGQWILASILVILGTLAFSGGNVFYDAFLTDLVPEEKKRDYVSSRGYAYGYIGGGILLAINLAMISFPAAFGLPDAQVATQLSFFSVGIWWFVFSIPFFRHVKKHPASNDAPKESPFAHASSGIRSTLQTIRSLKRYPELLKFLIAFWFFSDGINTIIKMATIYGREIGIGQTDLIAALLITQFVGIPFTLLFGKIAEKTGAMRTLIATLGIYLMIVILGYFMQTALHFYLLAILVGTVQGGSQSLSRSIFTRLVPVHRNAEFFGFYGLSGKFASIFGPFLFGLVGQLTGSSRYGITALSFFFIAGILMLLLVNLDKGKAEAEAVVREETGGKFPTQSM</sequence>
<evidence type="ECO:0000256" key="6">
    <source>
        <dbReference type="SAM" id="Phobius"/>
    </source>
</evidence>